<keyword evidence="1" id="KW-0175">Coiled coil</keyword>
<sequence>MYTEVGEQMAEQNILNGNQKKLEQIIGDVKEHNTKKDRLEKLAESVKDISKELDNARKEKQNETDSKIKASTDAICAGYDKSIEADKEKIKTVSAERDKAKMAGVKERISAETASLRAQNDDLKDQINEAFIHENISKIYNSQLFISVFNPRQLLDYVIDIAVMVGLFVAVPIVLFLLPVIPQWILLIYCIAVSFICIVVVKAVFRKIVLKHSETIIAAQSTRTQIKDNNKRIKKIEKNIRKDKNEDMYGLESFDSKIKALYDDIAEIEDEKQSALEDFEKNTKADIISEINERYADKICNMETELEKKKVEYDELDDLVKKQRIYISSNYEAYLGKEFINVDKLSELNSIMKSDSADTIAQALAVYNNRH</sequence>
<gene>
    <name evidence="3" type="ORF">DW858_13330</name>
</gene>
<evidence type="ECO:0000313" key="4">
    <source>
        <dbReference type="Proteomes" id="UP000285844"/>
    </source>
</evidence>
<accession>A0A413YR12</accession>
<feature type="coiled-coil region" evidence="1">
    <location>
        <begin position="219"/>
        <end position="278"/>
    </location>
</feature>
<comment type="caution">
    <text evidence="3">The sequence shown here is derived from an EMBL/GenBank/DDBJ whole genome shotgun (WGS) entry which is preliminary data.</text>
</comment>
<reference evidence="3 4" key="1">
    <citation type="submission" date="2018-08" db="EMBL/GenBank/DDBJ databases">
        <title>A genome reference for cultivated species of the human gut microbiota.</title>
        <authorList>
            <person name="Zou Y."/>
            <person name="Xue W."/>
            <person name="Luo G."/>
        </authorList>
    </citation>
    <scope>NUCLEOTIDE SEQUENCE [LARGE SCALE GENOMIC DNA]</scope>
    <source>
        <strain evidence="3 4">AM37-3BH</strain>
    </source>
</reference>
<protein>
    <recommendedName>
        <fullName evidence="5">ATPase involved in DNA repair</fullName>
    </recommendedName>
</protein>
<evidence type="ECO:0000313" key="3">
    <source>
        <dbReference type="EMBL" id="RHC11521.1"/>
    </source>
</evidence>
<organism evidence="3 4">
    <name type="scientific">Lachnospira eligens</name>
    <dbReference type="NCBI Taxonomy" id="39485"/>
    <lineage>
        <taxon>Bacteria</taxon>
        <taxon>Bacillati</taxon>
        <taxon>Bacillota</taxon>
        <taxon>Clostridia</taxon>
        <taxon>Lachnospirales</taxon>
        <taxon>Lachnospiraceae</taxon>
        <taxon>Lachnospira</taxon>
    </lineage>
</organism>
<evidence type="ECO:0000256" key="2">
    <source>
        <dbReference type="SAM" id="Phobius"/>
    </source>
</evidence>
<feature type="coiled-coil region" evidence="1">
    <location>
        <begin position="22"/>
        <end position="66"/>
    </location>
</feature>
<dbReference type="EMBL" id="QSHM01000021">
    <property type="protein sequence ID" value="RHC11521.1"/>
    <property type="molecule type" value="Genomic_DNA"/>
</dbReference>
<keyword evidence="2" id="KW-1133">Transmembrane helix</keyword>
<name>A0A413YR12_9FIRM</name>
<keyword evidence="2" id="KW-0812">Transmembrane</keyword>
<dbReference type="AlphaFoldDB" id="A0A413YR12"/>
<proteinExistence type="predicted"/>
<evidence type="ECO:0008006" key="5">
    <source>
        <dbReference type="Google" id="ProtNLM"/>
    </source>
</evidence>
<keyword evidence="2" id="KW-0472">Membrane</keyword>
<feature type="transmembrane region" description="Helical" evidence="2">
    <location>
        <begin position="157"/>
        <end position="178"/>
    </location>
</feature>
<evidence type="ECO:0000256" key="1">
    <source>
        <dbReference type="SAM" id="Coils"/>
    </source>
</evidence>
<feature type="transmembrane region" description="Helical" evidence="2">
    <location>
        <begin position="184"/>
        <end position="205"/>
    </location>
</feature>
<dbReference type="Proteomes" id="UP000285844">
    <property type="component" value="Unassembled WGS sequence"/>
</dbReference>